<name>A0A4R8VZ55_9MICO</name>
<dbReference type="GO" id="GO:0046872">
    <property type="term" value="F:metal ion binding"/>
    <property type="evidence" value="ECO:0007669"/>
    <property type="project" value="UniProtKB-KW"/>
</dbReference>
<dbReference type="CDD" id="cd00207">
    <property type="entry name" value="fer2"/>
    <property type="match status" value="1"/>
</dbReference>
<dbReference type="InterPro" id="IPR001041">
    <property type="entry name" value="2Fe-2S_ferredoxin-type"/>
</dbReference>
<protein>
    <submittedName>
        <fullName evidence="8">2Fe-2S iron-sulfur cluster binding domain-containing protein</fullName>
    </submittedName>
</protein>
<dbReference type="RefSeq" id="WP_134455507.1">
    <property type="nucleotide sequence ID" value="NZ_SOFL01000058.1"/>
</dbReference>
<dbReference type="InterPro" id="IPR036884">
    <property type="entry name" value="2Fe-2S-bd_dom_sf"/>
</dbReference>
<organism evidence="8 9">
    <name type="scientific">Cryobacterium adonitolivorans</name>
    <dbReference type="NCBI Taxonomy" id="1259189"/>
    <lineage>
        <taxon>Bacteria</taxon>
        <taxon>Bacillati</taxon>
        <taxon>Actinomycetota</taxon>
        <taxon>Actinomycetes</taxon>
        <taxon>Micrococcales</taxon>
        <taxon>Microbacteriaceae</taxon>
        <taxon>Cryobacterium</taxon>
    </lineage>
</organism>
<comment type="caution">
    <text evidence="8">The sequence shown here is derived from an EMBL/GenBank/DDBJ whole genome shotgun (WGS) entry which is preliminary data.</text>
</comment>
<dbReference type="Gene3D" id="1.10.150.120">
    <property type="entry name" value="[2Fe-2S]-binding domain"/>
    <property type="match status" value="1"/>
</dbReference>
<dbReference type="PANTHER" id="PTHR44379:SF8">
    <property type="entry name" value="XANTHINE DEHYDROGENASE IRON-SULFUR-BINDING SUBUNIT XDHC-RELATED"/>
    <property type="match status" value="1"/>
</dbReference>
<sequence>MKLTVNGGPVDAPAAAGQALRSYLREQEHFEVKKGCDTGDCGACSVLVDGTPVHSCIYPAYRAAEREVTTATGIGGPENLAPIQQRFIDAAGFQCGFCTPGMIVTASTIQEHQLDDLPRLLKGNLCRCTGYRAIDDAIRDRHTPAGGGCGHDHEQTGLGPVRATRPRTTAASTTAARTTAART</sequence>
<reference evidence="8 9" key="1">
    <citation type="submission" date="2019-03" db="EMBL/GenBank/DDBJ databases">
        <title>Genomics of glacier-inhabiting Cryobacterium strains.</title>
        <authorList>
            <person name="Liu Q."/>
            <person name="Xin Y.-H."/>
        </authorList>
    </citation>
    <scope>NUCLEOTIDE SEQUENCE [LARGE SCALE GENOMIC DNA]</scope>
    <source>
        <strain evidence="8 9">RHLS22-1</strain>
    </source>
</reference>
<dbReference type="GO" id="GO:0051537">
    <property type="term" value="F:2 iron, 2 sulfur cluster binding"/>
    <property type="evidence" value="ECO:0007669"/>
    <property type="project" value="UniProtKB-KW"/>
</dbReference>
<feature type="compositionally biased region" description="Low complexity" evidence="6">
    <location>
        <begin position="162"/>
        <end position="183"/>
    </location>
</feature>
<evidence type="ECO:0000256" key="1">
    <source>
        <dbReference type="ARBA" id="ARBA00022714"/>
    </source>
</evidence>
<dbReference type="Proteomes" id="UP000297907">
    <property type="component" value="Unassembled WGS sequence"/>
</dbReference>
<keyword evidence="1" id="KW-0001">2Fe-2S</keyword>
<dbReference type="EMBL" id="SOFL01000058">
    <property type="protein sequence ID" value="TFB95999.1"/>
    <property type="molecule type" value="Genomic_DNA"/>
</dbReference>
<dbReference type="Pfam" id="PF00111">
    <property type="entry name" value="Fer2"/>
    <property type="match status" value="1"/>
</dbReference>
<accession>A0A4R8VZ55</accession>
<gene>
    <name evidence="8" type="ORF">E3O42_17820</name>
</gene>
<dbReference type="InterPro" id="IPR006058">
    <property type="entry name" value="2Fe2S_fd_BS"/>
</dbReference>
<keyword evidence="4" id="KW-0408">Iron</keyword>
<evidence type="ECO:0000256" key="3">
    <source>
        <dbReference type="ARBA" id="ARBA00023002"/>
    </source>
</evidence>
<keyword evidence="3" id="KW-0560">Oxidoreductase</keyword>
<evidence type="ECO:0000256" key="6">
    <source>
        <dbReference type="SAM" id="MobiDB-lite"/>
    </source>
</evidence>
<evidence type="ECO:0000256" key="2">
    <source>
        <dbReference type="ARBA" id="ARBA00022723"/>
    </source>
</evidence>
<dbReference type="OrthoDB" id="9758509at2"/>
<feature type="non-terminal residue" evidence="8">
    <location>
        <position position="183"/>
    </location>
</feature>
<dbReference type="PANTHER" id="PTHR44379">
    <property type="entry name" value="OXIDOREDUCTASE WITH IRON-SULFUR SUBUNIT"/>
    <property type="match status" value="1"/>
</dbReference>
<keyword evidence="5" id="KW-0411">Iron-sulfur</keyword>
<dbReference type="Gene3D" id="3.10.20.30">
    <property type="match status" value="1"/>
</dbReference>
<feature type="domain" description="2Fe-2S ferredoxin-type" evidence="7">
    <location>
        <begin position="1"/>
        <end position="74"/>
    </location>
</feature>
<dbReference type="InterPro" id="IPR051452">
    <property type="entry name" value="Diverse_Oxidoreductases"/>
</dbReference>
<dbReference type="AlphaFoldDB" id="A0A4R8VZ55"/>
<dbReference type="PROSITE" id="PS00197">
    <property type="entry name" value="2FE2S_FER_1"/>
    <property type="match status" value="1"/>
</dbReference>
<evidence type="ECO:0000313" key="9">
    <source>
        <dbReference type="Proteomes" id="UP000297907"/>
    </source>
</evidence>
<dbReference type="GO" id="GO:0016491">
    <property type="term" value="F:oxidoreductase activity"/>
    <property type="evidence" value="ECO:0007669"/>
    <property type="project" value="UniProtKB-KW"/>
</dbReference>
<evidence type="ECO:0000313" key="8">
    <source>
        <dbReference type="EMBL" id="TFB95999.1"/>
    </source>
</evidence>
<dbReference type="InterPro" id="IPR012675">
    <property type="entry name" value="Beta-grasp_dom_sf"/>
</dbReference>
<dbReference type="InterPro" id="IPR036010">
    <property type="entry name" value="2Fe-2S_ferredoxin-like_sf"/>
</dbReference>
<dbReference type="SUPFAM" id="SSF47741">
    <property type="entry name" value="CO dehydrogenase ISP C-domain like"/>
    <property type="match status" value="1"/>
</dbReference>
<proteinExistence type="predicted"/>
<dbReference type="PROSITE" id="PS51085">
    <property type="entry name" value="2FE2S_FER_2"/>
    <property type="match status" value="1"/>
</dbReference>
<keyword evidence="9" id="KW-1185">Reference proteome</keyword>
<evidence type="ECO:0000256" key="4">
    <source>
        <dbReference type="ARBA" id="ARBA00023004"/>
    </source>
</evidence>
<feature type="region of interest" description="Disordered" evidence="6">
    <location>
        <begin position="145"/>
        <end position="183"/>
    </location>
</feature>
<dbReference type="InterPro" id="IPR002888">
    <property type="entry name" value="2Fe-2S-bd"/>
</dbReference>
<keyword evidence="2" id="KW-0479">Metal-binding</keyword>
<evidence type="ECO:0000256" key="5">
    <source>
        <dbReference type="ARBA" id="ARBA00023014"/>
    </source>
</evidence>
<dbReference type="SUPFAM" id="SSF54292">
    <property type="entry name" value="2Fe-2S ferredoxin-like"/>
    <property type="match status" value="1"/>
</dbReference>
<evidence type="ECO:0000259" key="7">
    <source>
        <dbReference type="PROSITE" id="PS51085"/>
    </source>
</evidence>
<dbReference type="Pfam" id="PF01799">
    <property type="entry name" value="Fer2_2"/>
    <property type="match status" value="1"/>
</dbReference>